<comment type="subcellular location">
    <subcellularLocation>
        <location evidence="1">Membrane</location>
        <topology evidence="1">Multi-pass membrane protein</topology>
    </subcellularLocation>
</comment>
<keyword evidence="9" id="KW-1185">Reference proteome</keyword>
<dbReference type="Pfam" id="PF01758">
    <property type="entry name" value="SBF"/>
    <property type="match status" value="1"/>
</dbReference>
<feature type="transmembrane region" description="Helical" evidence="7">
    <location>
        <begin position="110"/>
        <end position="131"/>
    </location>
</feature>
<feature type="transmembrane region" description="Helical" evidence="7">
    <location>
        <begin position="206"/>
        <end position="228"/>
    </location>
</feature>
<dbReference type="AlphaFoldDB" id="A0AAV8Y7R4"/>
<sequence>MKIDYEIIDLTKLTDDMELLIYSEDKNIASLEKEIVISNPQTVISCRNKKTDEIAEGNLDVVVIRKKRIVDILFTASVATLVSILYINFGCAIDWGELRNILKRPIGPTIGFFGQFFVMPLLSYGLGLLLFPDSPEMQLGMFFTGVSPAGGASNVWAVLLEGNISLSIIMTAISTIAAFGMMPLWLFTLGRFIFRNANLEVPYSQILTYIIVAGMALPWLGYVAGYLLAKVFNQTPADCITIAIEVGIQNTGIAIFLLRFALPQPQADLTTVAPVAVATLTPFPLLFLFLYKKLQRRLSHSHSKLNCYDDDIPKINNNCNGNIEAFKEVKLDTVT</sequence>
<keyword evidence="4" id="KW-0813">Transport</keyword>
<accession>A0AAV8Y7R4</accession>
<evidence type="ECO:0000256" key="1">
    <source>
        <dbReference type="ARBA" id="ARBA00004141"/>
    </source>
</evidence>
<evidence type="ECO:0000313" key="8">
    <source>
        <dbReference type="EMBL" id="KAJ8946945.1"/>
    </source>
</evidence>
<evidence type="ECO:0000313" key="9">
    <source>
        <dbReference type="Proteomes" id="UP001162156"/>
    </source>
</evidence>
<name>A0AAV8Y7R4_9CUCU</name>
<protein>
    <submittedName>
        <fullName evidence="8">Uncharacterized protein</fullName>
    </submittedName>
</protein>
<dbReference type="GO" id="GO:0016020">
    <property type="term" value="C:membrane"/>
    <property type="evidence" value="ECO:0007669"/>
    <property type="project" value="UniProtKB-SubCell"/>
</dbReference>
<evidence type="ECO:0000256" key="6">
    <source>
        <dbReference type="ARBA" id="ARBA00023136"/>
    </source>
</evidence>
<evidence type="ECO:0000256" key="4">
    <source>
        <dbReference type="ARBA" id="ARBA00022847"/>
    </source>
</evidence>
<feature type="transmembrane region" description="Helical" evidence="7">
    <location>
        <begin position="272"/>
        <end position="291"/>
    </location>
</feature>
<dbReference type="Gene3D" id="1.20.1530.20">
    <property type="match status" value="2"/>
</dbReference>
<proteinExistence type="inferred from homology"/>
<feature type="transmembrane region" description="Helical" evidence="7">
    <location>
        <begin position="240"/>
        <end position="260"/>
    </location>
</feature>
<dbReference type="InterPro" id="IPR004710">
    <property type="entry name" value="Bilac:Na_transpt"/>
</dbReference>
<reference evidence="8" key="1">
    <citation type="journal article" date="2023" name="Insect Mol. Biol.">
        <title>Genome sequencing provides insights into the evolution of gene families encoding plant cell wall-degrading enzymes in longhorned beetles.</title>
        <authorList>
            <person name="Shin N.R."/>
            <person name="Okamura Y."/>
            <person name="Kirsch R."/>
            <person name="Pauchet Y."/>
        </authorList>
    </citation>
    <scope>NUCLEOTIDE SEQUENCE</scope>
    <source>
        <strain evidence="8">RBIC_L_NR</strain>
    </source>
</reference>
<evidence type="ECO:0000256" key="2">
    <source>
        <dbReference type="ARBA" id="ARBA00006528"/>
    </source>
</evidence>
<gene>
    <name evidence="8" type="ORF">NQ314_008744</name>
</gene>
<dbReference type="InterPro" id="IPR002657">
    <property type="entry name" value="BilAc:Na_symport/Acr3"/>
</dbReference>
<organism evidence="8 9">
    <name type="scientific">Rhamnusium bicolor</name>
    <dbReference type="NCBI Taxonomy" id="1586634"/>
    <lineage>
        <taxon>Eukaryota</taxon>
        <taxon>Metazoa</taxon>
        <taxon>Ecdysozoa</taxon>
        <taxon>Arthropoda</taxon>
        <taxon>Hexapoda</taxon>
        <taxon>Insecta</taxon>
        <taxon>Pterygota</taxon>
        <taxon>Neoptera</taxon>
        <taxon>Endopterygota</taxon>
        <taxon>Coleoptera</taxon>
        <taxon>Polyphaga</taxon>
        <taxon>Cucujiformia</taxon>
        <taxon>Chrysomeloidea</taxon>
        <taxon>Cerambycidae</taxon>
        <taxon>Lepturinae</taxon>
        <taxon>Rhagiini</taxon>
        <taxon>Rhamnusium</taxon>
    </lineage>
</organism>
<keyword evidence="6 7" id="KW-0472">Membrane</keyword>
<feature type="transmembrane region" description="Helical" evidence="7">
    <location>
        <begin position="166"/>
        <end position="186"/>
    </location>
</feature>
<dbReference type="EMBL" id="JANEYF010002409">
    <property type="protein sequence ID" value="KAJ8946945.1"/>
    <property type="molecule type" value="Genomic_DNA"/>
</dbReference>
<keyword evidence="5 7" id="KW-1133">Transmembrane helix</keyword>
<dbReference type="PANTHER" id="PTHR10361:SF28">
    <property type="entry name" value="P3 PROTEIN-RELATED"/>
    <property type="match status" value="1"/>
</dbReference>
<comment type="caution">
    <text evidence="8">The sequence shown here is derived from an EMBL/GenBank/DDBJ whole genome shotgun (WGS) entry which is preliminary data.</text>
</comment>
<comment type="similarity">
    <text evidence="2">Belongs to the bile acid:sodium symporter (BASS) (TC 2.A.28) family.</text>
</comment>
<evidence type="ECO:0000256" key="5">
    <source>
        <dbReference type="ARBA" id="ARBA00022989"/>
    </source>
</evidence>
<keyword evidence="3 7" id="KW-0812">Transmembrane</keyword>
<dbReference type="GO" id="GO:0015293">
    <property type="term" value="F:symporter activity"/>
    <property type="evidence" value="ECO:0007669"/>
    <property type="project" value="UniProtKB-KW"/>
</dbReference>
<dbReference type="Proteomes" id="UP001162156">
    <property type="component" value="Unassembled WGS sequence"/>
</dbReference>
<evidence type="ECO:0000256" key="3">
    <source>
        <dbReference type="ARBA" id="ARBA00022692"/>
    </source>
</evidence>
<feature type="transmembrane region" description="Helical" evidence="7">
    <location>
        <begin position="69"/>
        <end position="89"/>
    </location>
</feature>
<dbReference type="InterPro" id="IPR038770">
    <property type="entry name" value="Na+/solute_symporter_sf"/>
</dbReference>
<evidence type="ECO:0000256" key="7">
    <source>
        <dbReference type="SAM" id="Phobius"/>
    </source>
</evidence>
<dbReference type="PANTHER" id="PTHR10361">
    <property type="entry name" value="SODIUM-BILE ACID COTRANSPORTER"/>
    <property type="match status" value="1"/>
</dbReference>
<keyword evidence="4" id="KW-0769">Symport</keyword>